<evidence type="ECO:0000256" key="3">
    <source>
        <dbReference type="SAM" id="Phobius"/>
    </source>
</evidence>
<keyword evidence="6" id="KW-1185">Reference proteome</keyword>
<keyword evidence="1" id="KW-0805">Transcription regulation</keyword>
<dbReference type="EMBL" id="BOQP01000052">
    <property type="protein sequence ID" value="GIM82845.1"/>
    <property type="molecule type" value="Genomic_DNA"/>
</dbReference>
<evidence type="ECO:0000256" key="1">
    <source>
        <dbReference type="ARBA" id="ARBA00023015"/>
    </source>
</evidence>
<sequence>MRCDHEHDDGAYVLGALAPAERMAYERHLATCSFCREAVAEIAVLPGLLGRLDPADFERLTAPPPIPRRRTTSPDLVSAVQTTRRQERKRIRWRVMGTALAAACLALVVGIGAVFVMGRSSTPDGDTAGPTIAMTPDNERVQVSAQLNLAGAQGGTRVNLICAYNRGDADSEPYTIRLMAYGPDEESEQLGSWTAAPGKEVSMSGFTHFTDGVLSRLALVRNDGRELLAYDVP</sequence>
<keyword evidence="2" id="KW-0804">Transcription</keyword>
<dbReference type="AlphaFoldDB" id="A0A919T0V7"/>
<keyword evidence="3" id="KW-0812">Transmembrane</keyword>
<dbReference type="Proteomes" id="UP000680865">
    <property type="component" value="Unassembled WGS sequence"/>
</dbReference>
<evidence type="ECO:0000259" key="4">
    <source>
        <dbReference type="Pfam" id="PF13490"/>
    </source>
</evidence>
<protein>
    <submittedName>
        <fullName evidence="5">Anti-sigma factor</fullName>
    </submittedName>
</protein>
<name>A0A919T0V7_9ACTN</name>
<feature type="domain" description="Putative zinc-finger" evidence="4">
    <location>
        <begin position="10"/>
        <end position="36"/>
    </location>
</feature>
<organism evidence="5 6">
    <name type="scientific">Winogradskya consettensis</name>
    <dbReference type="NCBI Taxonomy" id="113560"/>
    <lineage>
        <taxon>Bacteria</taxon>
        <taxon>Bacillati</taxon>
        <taxon>Actinomycetota</taxon>
        <taxon>Actinomycetes</taxon>
        <taxon>Micromonosporales</taxon>
        <taxon>Micromonosporaceae</taxon>
        <taxon>Winogradskya</taxon>
    </lineage>
</organism>
<dbReference type="RefSeq" id="WP_213002708.1">
    <property type="nucleotide sequence ID" value="NZ_BAAATW010000006.1"/>
</dbReference>
<dbReference type="Gene3D" id="1.10.10.1320">
    <property type="entry name" value="Anti-sigma factor, zinc-finger domain"/>
    <property type="match status" value="1"/>
</dbReference>
<evidence type="ECO:0000313" key="6">
    <source>
        <dbReference type="Proteomes" id="UP000680865"/>
    </source>
</evidence>
<feature type="transmembrane region" description="Helical" evidence="3">
    <location>
        <begin position="95"/>
        <end position="117"/>
    </location>
</feature>
<reference evidence="5" key="1">
    <citation type="submission" date="2021-03" db="EMBL/GenBank/DDBJ databases">
        <title>Whole genome shotgun sequence of Actinoplanes consettensis NBRC 14913.</title>
        <authorList>
            <person name="Komaki H."/>
            <person name="Tamura T."/>
        </authorList>
    </citation>
    <scope>NUCLEOTIDE SEQUENCE</scope>
    <source>
        <strain evidence="5">NBRC 14913</strain>
    </source>
</reference>
<dbReference type="Pfam" id="PF13490">
    <property type="entry name" value="zf-HC2"/>
    <property type="match status" value="1"/>
</dbReference>
<dbReference type="InterPro" id="IPR041916">
    <property type="entry name" value="Anti_sigma_zinc_sf"/>
</dbReference>
<evidence type="ECO:0000256" key="2">
    <source>
        <dbReference type="ARBA" id="ARBA00023163"/>
    </source>
</evidence>
<keyword evidence="3" id="KW-1133">Transmembrane helix</keyword>
<proteinExistence type="predicted"/>
<dbReference type="InterPro" id="IPR027383">
    <property type="entry name" value="Znf_put"/>
</dbReference>
<gene>
    <name evidence="5" type="ORF">Aco04nite_83560</name>
</gene>
<evidence type="ECO:0000313" key="5">
    <source>
        <dbReference type="EMBL" id="GIM82845.1"/>
    </source>
</evidence>
<accession>A0A919T0V7</accession>
<comment type="caution">
    <text evidence="5">The sequence shown here is derived from an EMBL/GenBank/DDBJ whole genome shotgun (WGS) entry which is preliminary data.</text>
</comment>
<keyword evidence="3" id="KW-0472">Membrane</keyword>